<reference evidence="2 3" key="1">
    <citation type="submission" date="2017-02" db="EMBL/GenBank/DDBJ databases">
        <authorList>
            <person name="Peterson S.W."/>
        </authorList>
    </citation>
    <scope>NUCLEOTIDE SEQUENCE [LARGE SCALE GENOMIC DNA]</scope>
    <source>
        <strain evidence="2 3">ATCC BAA-1030</strain>
    </source>
</reference>
<proteinExistence type="predicted"/>
<evidence type="ECO:0000256" key="1">
    <source>
        <dbReference type="SAM" id="Phobius"/>
    </source>
</evidence>
<feature type="transmembrane region" description="Helical" evidence="1">
    <location>
        <begin position="105"/>
        <end position="135"/>
    </location>
</feature>
<dbReference type="STRING" id="263852.SAMN02745116_02354"/>
<sequence>MEKMLFQFEMKKVFSQTSTKVIAVVLFLFPMILVAGLVAPTDQFSVSIAEYKTNADFGNQVLGYLCLIGFHYIILAILSSSILSREIESKYLYFTLSVVPNATKLFFYKAFVVSIIYTAMLAVSSITGYIVYSLFYIKELSFSSETFVILGWGIFITFIIVLIYMMMLTICNILTDGSVFASLTMAIVTMVVLIVLGGIQKIRDFHPAWQADYGEDRNYLFLFLVYLAVLSITSFLVYLCSKKKRV</sequence>
<evidence type="ECO:0000313" key="3">
    <source>
        <dbReference type="Proteomes" id="UP000190328"/>
    </source>
</evidence>
<evidence type="ECO:0000313" key="2">
    <source>
        <dbReference type="EMBL" id="SKA08323.1"/>
    </source>
</evidence>
<feature type="transmembrane region" description="Helical" evidence="1">
    <location>
        <begin position="21"/>
        <end position="41"/>
    </location>
</feature>
<keyword evidence="1" id="KW-0812">Transmembrane</keyword>
<dbReference type="EMBL" id="FUXI01000035">
    <property type="protein sequence ID" value="SKA08323.1"/>
    <property type="molecule type" value="Genomic_DNA"/>
</dbReference>
<feature type="transmembrane region" description="Helical" evidence="1">
    <location>
        <begin position="61"/>
        <end position="84"/>
    </location>
</feature>
<organism evidence="2 3">
    <name type="scientific">Pilibacter termitis</name>
    <dbReference type="NCBI Taxonomy" id="263852"/>
    <lineage>
        <taxon>Bacteria</taxon>
        <taxon>Bacillati</taxon>
        <taxon>Bacillota</taxon>
        <taxon>Bacilli</taxon>
        <taxon>Lactobacillales</taxon>
        <taxon>Enterococcaceae</taxon>
        <taxon>Pilibacter</taxon>
    </lineage>
</organism>
<protein>
    <submittedName>
        <fullName evidence="2">Uncharacterized protein</fullName>
    </submittedName>
</protein>
<keyword evidence="1" id="KW-0472">Membrane</keyword>
<feature type="transmembrane region" description="Helical" evidence="1">
    <location>
        <begin position="219"/>
        <end position="240"/>
    </location>
</feature>
<dbReference type="OrthoDB" id="9897350at2"/>
<accession>A0A1T4QX31</accession>
<dbReference type="AlphaFoldDB" id="A0A1T4QX31"/>
<feature type="transmembrane region" description="Helical" evidence="1">
    <location>
        <begin position="179"/>
        <end position="199"/>
    </location>
</feature>
<feature type="transmembrane region" description="Helical" evidence="1">
    <location>
        <begin position="147"/>
        <end position="167"/>
    </location>
</feature>
<dbReference type="RefSeq" id="WP_078808254.1">
    <property type="nucleotide sequence ID" value="NZ_FUXI01000035.1"/>
</dbReference>
<name>A0A1T4QX31_9ENTE</name>
<keyword evidence="3" id="KW-1185">Reference proteome</keyword>
<dbReference type="Proteomes" id="UP000190328">
    <property type="component" value="Unassembled WGS sequence"/>
</dbReference>
<gene>
    <name evidence="2" type="ORF">SAMN02745116_02354</name>
</gene>
<keyword evidence="1" id="KW-1133">Transmembrane helix</keyword>